<evidence type="ECO:0000256" key="1">
    <source>
        <dbReference type="SAM" id="MobiDB-lite"/>
    </source>
</evidence>
<evidence type="ECO:0000256" key="2">
    <source>
        <dbReference type="SAM" id="Phobius"/>
    </source>
</evidence>
<dbReference type="EMBL" id="SIHJ01000001">
    <property type="protein sequence ID" value="TWT35737.1"/>
    <property type="molecule type" value="Genomic_DNA"/>
</dbReference>
<evidence type="ECO:0000313" key="4">
    <source>
        <dbReference type="Proteomes" id="UP000316714"/>
    </source>
</evidence>
<keyword evidence="2" id="KW-0812">Transmembrane</keyword>
<sequence length="89" mass="9278">MKPPGHSTSSLAYDALGRVFAASAIMALPGIAGSWADARWGVGWLGMAGFILGPPAGLAYLLIVFRKPPPSARPDPPENTNRESPPHGD</sequence>
<dbReference type="RefSeq" id="WP_146562114.1">
    <property type="nucleotide sequence ID" value="NZ_SIHJ01000001.1"/>
</dbReference>
<evidence type="ECO:0008006" key="5">
    <source>
        <dbReference type="Google" id="ProtNLM"/>
    </source>
</evidence>
<keyword evidence="4" id="KW-1185">Reference proteome</keyword>
<feature type="transmembrane region" description="Helical" evidence="2">
    <location>
        <begin position="12"/>
        <end position="36"/>
    </location>
</feature>
<protein>
    <recommendedName>
        <fullName evidence="5">F0F1-ATPase subunit (ATPase_gene1)</fullName>
    </recommendedName>
</protein>
<feature type="transmembrane region" description="Helical" evidence="2">
    <location>
        <begin position="42"/>
        <end position="65"/>
    </location>
</feature>
<dbReference type="AlphaFoldDB" id="A0A5C5VCR0"/>
<dbReference type="Proteomes" id="UP000316714">
    <property type="component" value="Unassembled WGS sequence"/>
</dbReference>
<keyword evidence="2" id="KW-1133">Transmembrane helix</keyword>
<evidence type="ECO:0000313" key="3">
    <source>
        <dbReference type="EMBL" id="TWT35737.1"/>
    </source>
</evidence>
<gene>
    <name evidence="3" type="ORF">KOR34_06310</name>
</gene>
<feature type="compositionally biased region" description="Basic and acidic residues" evidence="1">
    <location>
        <begin position="80"/>
        <end position="89"/>
    </location>
</feature>
<comment type="caution">
    <text evidence="3">The sequence shown here is derived from an EMBL/GenBank/DDBJ whole genome shotgun (WGS) entry which is preliminary data.</text>
</comment>
<reference evidence="3 4" key="1">
    <citation type="submission" date="2019-02" db="EMBL/GenBank/DDBJ databases">
        <title>Deep-cultivation of Planctomycetes and their phenomic and genomic characterization uncovers novel biology.</title>
        <authorList>
            <person name="Wiegand S."/>
            <person name="Jogler M."/>
            <person name="Boedeker C."/>
            <person name="Pinto D."/>
            <person name="Vollmers J."/>
            <person name="Rivas-Marin E."/>
            <person name="Kohn T."/>
            <person name="Peeters S.H."/>
            <person name="Heuer A."/>
            <person name="Rast P."/>
            <person name="Oberbeckmann S."/>
            <person name="Bunk B."/>
            <person name="Jeske O."/>
            <person name="Meyerdierks A."/>
            <person name="Storesund J.E."/>
            <person name="Kallscheuer N."/>
            <person name="Luecker S."/>
            <person name="Lage O.M."/>
            <person name="Pohl T."/>
            <person name="Merkel B.J."/>
            <person name="Hornburger P."/>
            <person name="Mueller R.-W."/>
            <person name="Bruemmer F."/>
            <person name="Labrenz M."/>
            <person name="Spormann A.M."/>
            <person name="Op Den Camp H."/>
            <person name="Overmann J."/>
            <person name="Amann R."/>
            <person name="Jetten M.S.M."/>
            <person name="Mascher T."/>
            <person name="Medema M.H."/>
            <person name="Devos D.P."/>
            <person name="Kaster A.-K."/>
            <person name="Ovreas L."/>
            <person name="Rohde M."/>
            <person name="Galperin M.Y."/>
            <person name="Jogler C."/>
        </authorList>
    </citation>
    <scope>NUCLEOTIDE SEQUENCE [LARGE SCALE GENOMIC DNA]</scope>
    <source>
        <strain evidence="3 4">KOR34</strain>
    </source>
</reference>
<proteinExistence type="predicted"/>
<feature type="region of interest" description="Disordered" evidence="1">
    <location>
        <begin position="70"/>
        <end position="89"/>
    </location>
</feature>
<accession>A0A5C5VCR0</accession>
<keyword evidence="2" id="KW-0472">Membrane</keyword>
<name>A0A5C5VCR0_9BACT</name>
<dbReference type="OrthoDB" id="288695at2"/>
<organism evidence="3 4">
    <name type="scientific">Posidoniimonas corsicana</name>
    <dbReference type="NCBI Taxonomy" id="1938618"/>
    <lineage>
        <taxon>Bacteria</taxon>
        <taxon>Pseudomonadati</taxon>
        <taxon>Planctomycetota</taxon>
        <taxon>Planctomycetia</taxon>
        <taxon>Pirellulales</taxon>
        <taxon>Lacipirellulaceae</taxon>
        <taxon>Posidoniimonas</taxon>
    </lineage>
</organism>